<evidence type="ECO:0000313" key="2">
    <source>
        <dbReference type="EMBL" id="KAJ8384557.1"/>
    </source>
</evidence>
<feature type="compositionally biased region" description="Low complexity" evidence="1">
    <location>
        <begin position="64"/>
        <end position="79"/>
    </location>
</feature>
<gene>
    <name evidence="2" type="ORF">AAFF_G00200900</name>
</gene>
<proteinExistence type="predicted"/>
<feature type="compositionally biased region" description="Polar residues" evidence="1">
    <location>
        <begin position="94"/>
        <end position="103"/>
    </location>
</feature>
<reference evidence="2" key="1">
    <citation type="journal article" date="2023" name="Science">
        <title>Genome structures resolve the early diversification of teleost fishes.</title>
        <authorList>
            <person name="Parey E."/>
            <person name="Louis A."/>
            <person name="Montfort J."/>
            <person name="Bouchez O."/>
            <person name="Roques C."/>
            <person name="Iampietro C."/>
            <person name="Lluch J."/>
            <person name="Castinel A."/>
            <person name="Donnadieu C."/>
            <person name="Desvignes T."/>
            <person name="Floi Bucao C."/>
            <person name="Jouanno E."/>
            <person name="Wen M."/>
            <person name="Mejri S."/>
            <person name="Dirks R."/>
            <person name="Jansen H."/>
            <person name="Henkel C."/>
            <person name="Chen W.J."/>
            <person name="Zahm M."/>
            <person name="Cabau C."/>
            <person name="Klopp C."/>
            <person name="Thompson A.W."/>
            <person name="Robinson-Rechavi M."/>
            <person name="Braasch I."/>
            <person name="Lecointre G."/>
            <person name="Bobe J."/>
            <person name="Postlethwait J.H."/>
            <person name="Berthelot C."/>
            <person name="Roest Crollius H."/>
            <person name="Guiguen Y."/>
        </authorList>
    </citation>
    <scope>NUCLEOTIDE SEQUENCE</scope>
    <source>
        <strain evidence="2">NC1722</strain>
    </source>
</reference>
<evidence type="ECO:0000313" key="3">
    <source>
        <dbReference type="Proteomes" id="UP001221898"/>
    </source>
</evidence>
<accession>A0AAD7RI71</accession>
<feature type="compositionally biased region" description="Basic and acidic residues" evidence="1">
    <location>
        <begin position="47"/>
        <end position="61"/>
    </location>
</feature>
<dbReference type="EMBL" id="JAINUG010000269">
    <property type="protein sequence ID" value="KAJ8384557.1"/>
    <property type="molecule type" value="Genomic_DNA"/>
</dbReference>
<evidence type="ECO:0000256" key="1">
    <source>
        <dbReference type="SAM" id="MobiDB-lite"/>
    </source>
</evidence>
<keyword evidence="3" id="KW-1185">Reference proteome</keyword>
<organism evidence="2 3">
    <name type="scientific">Aldrovandia affinis</name>
    <dbReference type="NCBI Taxonomy" id="143900"/>
    <lineage>
        <taxon>Eukaryota</taxon>
        <taxon>Metazoa</taxon>
        <taxon>Chordata</taxon>
        <taxon>Craniata</taxon>
        <taxon>Vertebrata</taxon>
        <taxon>Euteleostomi</taxon>
        <taxon>Actinopterygii</taxon>
        <taxon>Neopterygii</taxon>
        <taxon>Teleostei</taxon>
        <taxon>Notacanthiformes</taxon>
        <taxon>Halosauridae</taxon>
        <taxon>Aldrovandia</taxon>
    </lineage>
</organism>
<sequence length="236" mass="24975">MGEAHSGDVLSVSRVRPAPRQKACSRPRPERRERGSGGPVAPGVCPSHEKATAERRWKPEEQIAAAGRRGGRAAWSARRQSPPERSATLRRRQGNSTGQKGSVVLSRSATGFRPGARRVSGRAAKQWILFLFSHSVGKAVGHLDVMSHWTPANPQASVGGAGLCAVRLLWTWGSRCLGVTEIHVRNHDRAAGKEDAAVECGRLQRGGGAHGGLAELSGSPAGSGPIRAQLWGMSGV</sequence>
<comment type="caution">
    <text evidence="2">The sequence shown here is derived from an EMBL/GenBank/DDBJ whole genome shotgun (WGS) entry which is preliminary data.</text>
</comment>
<protein>
    <submittedName>
        <fullName evidence="2">Uncharacterized protein</fullName>
    </submittedName>
</protein>
<name>A0AAD7RI71_9TELE</name>
<feature type="region of interest" description="Disordered" evidence="1">
    <location>
        <begin position="1"/>
        <end position="103"/>
    </location>
</feature>
<dbReference type="AlphaFoldDB" id="A0AAD7RI71"/>
<dbReference type="Proteomes" id="UP001221898">
    <property type="component" value="Unassembled WGS sequence"/>
</dbReference>